<name>A0A1B4V4B8_9GAMM</name>
<dbReference type="InterPro" id="IPR036034">
    <property type="entry name" value="PDZ_sf"/>
</dbReference>
<comment type="subcellular location">
    <subcellularLocation>
        <location evidence="3">Periplasm</location>
    </subcellularLocation>
</comment>
<accession>A0A1B4V4B8</accession>
<dbReference type="GO" id="GO:0004252">
    <property type="term" value="F:serine-type endopeptidase activity"/>
    <property type="evidence" value="ECO:0007669"/>
    <property type="project" value="InterPro"/>
</dbReference>
<dbReference type="GO" id="GO:0042597">
    <property type="term" value="C:periplasmic space"/>
    <property type="evidence" value="ECO:0007669"/>
    <property type="project" value="UniProtKB-SubCell"/>
</dbReference>
<sequence>MKTGARRYWPLFGFCLLAFAPPAPAAREVPDFSDLVRRHGGEVVNISTAQTLQRSEGREWLNVPEDSPLNDWLRDGPGRAPEGEGTSLGSGFIVSPDGFILTCAHVVEGASEILVRLTDRREFRARLVGADRRSDIALLKIDADNLSQVSIGDPGRLAVGDWVLAIGSPFGFDSSATSGIVSAKGRNLPSENYVPFIQTDVAINPGNSGGPLFNLKGEVVGVNSQIYSRTGVFMGLSFAIPIDIAMRIAEQLKADGRVRRGWLGVSLQEVSRGLAAAYGLDRPRGALIADLLPSGPAMRSELRRGDIVLEYEGRPINVSSELPPLVGLTAPERRVRLKIFRRDQGVMNLLVTMGELRDDVATKVSLPAPRVDGGQRFGLSVSELTAAQRKRHESANGISVDDVLPGPAREAGLRAGDVILEVEGKPVAGVAQFYRLLAQARPSRPALLRVRRGPSSIYLALPLDD</sequence>
<evidence type="ECO:0000256" key="3">
    <source>
        <dbReference type="ARBA" id="ARBA00004418"/>
    </source>
</evidence>
<dbReference type="EMBL" id="AP014936">
    <property type="protein sequence ID" value="BAU48225.1"/>
    <property type="molecule type" value="Genomic_DNA"/>
</dbReference>
<feature type="active site" description="Charge relay system" evidence="15">
    <location>
        <position position="135"/>
    </location>
</feature>
<dbReference type="RefSeq" id="WP_096460763.1">
    <property type="nucleotide sequence ID" value="NZ_AP014936.1"/>
</dbReference>
<keyword evidence="20" id="KW-1185">Reference proteome</keyword>
<evidence type="ECO:0000256" key="4">
    <source>
        <dbReference type="ARBA" id="ARBA00010541"/>
    </source>
</evidence>
<dbReference type="Gene3D" id="2.40.10.120">
    <property type="match status" value="1"/>
</dbReference>
<dbReference type="SMART" id="SM00228">
    <property type="entry name" value="PDZ"/>
    <property type="match status" value="2"/>
</dbReference>
<dbReference type="Pfam" id="PF13365">
    <property type="entry name" value="Trypsin_2"/>
    <property type="match status" value="1"/>
</dbReference>
<feature type="active site" description="Charge relay system" evidence="15">
    <location>
        <position position="105"/>
    </location>
</feature>
<dbReference type="SUPFAM" id="SSF50156">
    <property type="entry name" value="PDZ domain-like"/>
    <property type="match status" value="2"/>
</dbReference>
<keyword evidence="10" id="KW-0574">Periplasm</keyword>
<proteinExistence type="inferred from homology"/>
<keyword evidence="12" id="KW-0720">Serine protease</keyword>
<evidence type="ECO:0000256" key="10">
    <source>
        <dbReference type="ARBA" id="ARBA00022764"/>
    </source>
</evidence>
<evidence type="ECO:0000256" key="5">
    <source>
        <dbReference type="ARBA" id="ARBA00013035"/>
    </source>
</evidence>
<feature type="chain" id="PRO_5039047458" description="Probable periplasmic serine endoprotease DegP-like" evidence="17">
    <location>
        <begin position="26"/>
        <end position="465"/>
    </location>
</feature>
<evidence type="ECO:0000259" key="18">
    <source>
        <dbReference type="PROSITE" id="PS50106"/>
    </source>
</evidence>
<dbReference type="OrthoDB" id="9758917at2"/>
<feature type="signal peptide" evidence="17">
    <location>
        <begin position="1"/>
        <end position="25"/>
    </location>
</feature>
<organism evidence="19 20">
    <name type="scientific">Sulfurifustis variabilis</name>
    <dbReference type="NCBI Taxonomy" id="1675686"/>
    <lineage>
        <taxon>Bacteria</taxon>
        <taxon>Pseudomonadati</taxon>
        <taxon>Pseudomonadota</taxon>
        <taxon>Gammaproteobacteria</taxon>
        <taxon>Acidiferrobacterales</taxon>
        <taxon>Acidiferrobacteraceae</taxon>
        <taxon>Sulfurifustis</taxon>
    </lineage>
</organism>
<comment type="catalytic activity">
    <reaction evidence="1">
        <text>Acts on substrates that are at least partially unfolded. The cleavage site P1 residue is normally between a pair of hydrophobic residues, such as Val-|-Val.</text>
        <dbReference type="EC" id="3.4.21.107"/>
    </reaction>
</comment>
<feature type="binding site" evidence="16">
    <location>
        <position position="135"/>
    </location>
    <ligand>
        <name>substrate</name>
    </ligand>
</feature>
<dbReference type="KEGG" id="sva:SVA_1665"/>
<keyword evidence="13" id="KW-0346">Stress response</keyword>
<dbReference type="NCBIfam" id="TIGR02037">
    <property type="entry name" value="degP_htrA_DO"/>
    <property type="match status" value="1"/>
</dbReference>
<dbReference type="InterPro" id="IPR041489">
    <property type="entry name" value="PDZ_6"/>
</dbReference>
<dbReference type="Gene3D" id="2.30.42.10">
    <property type="match status" value="2"/>
</dbReference>
<evidence type="ECO:0000256" key="17">
    <source>
        <dbReference type="SAM" id="SignalP"/>
    </source>
</evidence>
<feature type="domain" description="PDZ" evidence="18">
    <location>
        <begin position="264"/>
        <end position="343"/>
    </location>
</feature>
<dbReference type="Pfam" id="PF17820">
    <property type="entry name" value="PDZ_6"/>
    <property type="match status" value="1"/>
</dbReference>
<keyword evidence="9" id="KW-0677">Repeat</keyword>
<dbReference type="SUPFAM" id="SSF50494">
    <property type="entry name" value="Trypsin-like serine proteases"/>
    <property type="match status" value="1"/>
</dbReference>
<evidence type="ECO:0000256" key="1">
    <source>
        <dbReference type="ARBA" id="ARBA00001772"/>
    </source>
</evidence>
<evidence type="ECO:0000256" key="7">
    <source>
        <dbReference type="ARBA" id="ARBA00022670"/>
    </source>
</evidence>
<dbReference type="Pfam" id="PF13180">
    <property type="entry name" value="PDZ_2"/>
    <property type="match status" value="1"/>
</dbReference>
<evidence type="ECO:0000313" key="19">
    <source>
        <dbReference type="EMBL" id="BAU48225.1"/>
    </source>
</evidence>
<comment type="similarity">
    <text evidence="4">Belongs to the peptidase S1C family.</text>
</comment>
<comment type="function">
    <text evidence="2">Might be efficient in the degradation of transiently denatured and unfolded proteins which accumulate in the periplasm following stress conditions.</text>
</comment>
<evidence type="ECO:0000256" key="13">
    <source>
        <dbReference type="ARBA" id="ARBA00023016"/>
    </source>
</evidence>
<dbReference type="PANTHER" id="PTHR22939:SF130">
    <property type="entry name" value="PERIPLASMIC SERINE ENDOPROTEASE DEGP-LIKE-RELATED"/>
    <property type="match status" value="1"/>
</dbReference>
<evidence type="ECO:0000256" key="11">
    <source>
        <dbReference type="ARBA" id="ARBA00022801"/>
    </source>
</evidence>
<dbReference type="PANTHER" id="PTHR22939">
    <property type="entry name" value="SERINE PROTEASE FAMILY S1C HTRA-RELATED"/>
    <property type="match status" value="1"/>
</dbReference>
<gene>
    <name evidence="19" type="ORF">SVA_1665</name>
</gene>
<evidence type="ECO:0000256" key="8">
    <source>
        <dbReference type="ARBA" id="ARBA00022729"/>
    </source>
</evidence>
<evidence type="ECO:0000256" key="16">
    <source>
        <dbReference type="PIRSR" id="PIRSR611782-2"/>
    </source>
</evidence>
<dbReference type="InterPro" id="IPR009003">
    <property type="entry name" value="Peptidase_S1_PA"/>
</dbReference>
<dbReference type="AlphaFoldDB" id="A0A1B4V4B8"/>
<keyword evidence="11" id="KW-0378">Hydrolase</keyword>
<feature type="active site" description="Charge relay system" evidence="15">
    <location>
        <position position="208"/>
    </location>
</feature>
<dbReference type="Proteomes" id="UP000218899">
    <property type="component" value="Chromosome"/>
</dbReference>
<evidence type="ECO:0000256" key="14">
    <source>
        <dbReference type="ARBA" id="ARBA00032850"/>
    </source>
</evidence>
<keyword evidence="7" id="KW-0645">Protease</keyword>
<feature type="binding site" evidence="16">
    <location>
        <begin position="206"/>
        <end position="208"/>
    </location>
    <ligand>
        <name>substrate</name>
    </ligand>
</feature>
<feature type="binding site" evidence="16">
    <location>
        <position position="105"/>
    </location>
    <ligand>
        <name>substrate</name>
    </ligand>
</feature>
<evidence type="ECO:0000256" key="6">
    <source>
        <dbReference type="ARBA" id="ARBA00013958"/>
    </source>
</evidence>
<evidence type="ECO:0000313" key="20">
    <source>
        <dbReference type="Proteomes" id="UP000218899"/>
    </source>
</evidence>
<reference evidence="19 20" key="1">
    <citation type="submission" date="2015-08" db="EMBL/GenBank/DDBJ databases">
        <title>Complete genome sequence of Sulfurifustis variabilis.</title>
        <authorList>
            <person name="Miura A."/>
            <person name="Kojima H."/>
            <person name="Fukui M."/>
        </authorList>
    </citation>
    <scope>NUCLEOTIDE SEQUENCE [LARGE SCALE GENOMIC DNA]</scope>
    <source>
        <strain evidence="20">skN76</strain>
    </source>
</reference>
<evidence type="ECO:0000256" key="15">
    <source>
        <dbReference type="PIRSR" id="PIRSR611782-1"/>
    </source>
</evidence>
<feature type="domain" description="PDZ" evidence="18">
    <location>
        <begin position="365"/>
        <end position="432"/>
    </location>
</feature>
<dbReference type="EC" id="3.4.21.107" evidence="5"/>
<evidence type="ECO:0000256" key="2">
    <source>
        <dbReference type="ARBA" id="ARBA00002610"/>
    </source>
</evidence>
<dbReference type="GO" id="GO:0006508">
    <property type="term" value="P:proteolysis"/>
    <property type="evidence" value="ECO:0007669"/>
    <property type="project" value="UniProtKB-KW"/>
</dbReference>
<evidence type="ECO:0000256" key="9">
    <source>
        <dbReference type="ARBA" id="ARBA00022737"/>
    </source>
</evidence>
<dbReference type="InterPro" id="IPR001940">
    <property type="entry name" value="Peptidase_S1C"/>
</dbReference>
<evidence type="ECO:0000256" key="12">
    <source>
        <dbReference type="ARBA" id="ARBA00022825"/>
    </source>
</evidence>
<dbReference type="InterPro" id="IPR001478">
    <property type="entry name" value="PDZ"/>
</dbReference>
<dbReference type="InterPro" id="IPR011782">
    <property type="entry name" value="Pept_S1C_Do"/>
</dbReference>
<keyword evidence="8 17" id="KW-0732">Signal</keyword>
<protein>
    <recommendedName>
        <fullName evidence="6">Probable periplasmic serine endoprotease DegP-like</fullName>
        <ecNumber evidence="5">3.4.21.107</ecNumber>
    </recommendedName>
    <alternativeName>
        <fullName evidence="14">Protease Do</fullName>
    </alternativeName>
</protein>
<dbReference type="PROSITE" id="PS50106">
    <property type="entry name" value="PDZ"/>
    <property type="match status" value="2"/>
</dbReference>
<dbReference type="PRINTS" id="PR00834">
    <property type="entry name" value="PROTEASES2C"/>
</dbReference>